<dbReference type="AlphaFoldDB" id="A0A1J9QFD9"/>
<protein>
    <submittedName>
        <fullName evidence="2">Uncharacterized protein</fullName>
    </submittedName>
</protein>
<proteinExistence type="predicted"/>
<evidence type="ECO:0000313" key="2">
    <source>
        <dbReference type="EMBL" id="OJD27200.1"/>
    </source>
</evidence>
<dbReference type="VEuPathDB" id="FungiDB:ACJ73_01405"/>
<dbReference type="Proteomes" id="UP000242791">
    <property type="component" value="Unassembled WGS sequence"/>
</dbReference>
<evidence type="ECO:0000313" key="3">
    <source>
        <dbReference type="Proteomes" id="UP000242791"/>
    </source>
</evidence>
<reference evidence="2 3" key="1">
    <citation type="submission" date="2015-08" db="EMBL/GenBank/DDBJ databases">
        <title>Emmonsia species relationships and genome sequence.</title>
        <authorList>
            <person name="Cuomo C.A."/>
            <person name="Schwartz I.S."/>
            <person name="Kenyon C."/>
            <person name="De Hoog G.S."/>
            <person name="Govender N.P."/>
            <person name="Botha A."/>
            <person name="Moreno L."/>
            <person name="De Vries M."/>
            <person name="Munoz J.F."/>
            <person name="Stielow J.B."/>
        </authorList>
    </citation>
    <scope>NUCLEOTIDE SEQUENCE [LARGE SCALE GENOMIC DNA]</scope>
    <source>
        <strain evidence="2 3">EI222</strain>
    </source>
</reference>
<feature type="compositionally biased region" description="Polar residues" evidence="1">
    <location>
        <begin position="40"/>
        <end position="50"/>
    </location>
</feature>
<evidence type="ECO:0000256" key="1">
    <source>
        <dbReference type="SAM" id="MobiDB-lite"/>
    </source>
</evidence>
<name>A0A1J9QFD9_9EURO</name>
<accession>A0A1J9QFD9</accession>
<sequence>MPVQSVKKLHGLQEIPVKRRHYVGFVEDGPLTEEQKEQNRASPNRMSAKSENIIGASGKFAVFLMTISLSLKASTM</sequence>
<dbReference type="EMBL" id="LGTZ01000127">
    <property type="protein sequence ID" value="OJD27200.1"/>
    <property type="molecule type" value="Genomic_DNA"/>
</dbReference>
<organism evidence="2 3">
    <name type="scientific">Blastomyces percursus</name>
    <dbReference type="NCBI Taxonomy" id="1658174"/>
    <lineage>
        <taxon>Eukaryota</taxon>
        <taxon>Fungi</taxon>
        <taxon>Dikarya</taxon>
        <taxon>Ascomycota</taxon>
        <taxon>Pezizomycotina</taxon>
        <taxon>Eurotiomycetes</taxon>
        <taxon>Eurotiomycetidae</taxon>
        <taxon>Onygenales</taxon>
        <taxon>Ajellomycetaceae</taxon>
        <taxon>Blastomyces</taxon>
    </lineage>
</organism>
<keyword evidence="3" id="KW-1185">Reference proteome</keyword>
<gene>
    <name evidence="2" type="ORF">ACJ73_01405</name>
</gene>
<comment type="caution">
    <text evidence="2">The sequence shown here is derived from an EMBL/GenBank/DDBJ whole genome shotgun (WGS) entry which is preliminary data.</text>
</comment>
<feature type="region of interest" description="Disordered" evidence="1">
    <location>
        <begin position="29"/>
        <end position="50"/>
    </location>
</feature>